<evidence type="ECO:0000259" key="1">
    <source>
        <dbReference type="Pfam" id="PF12697"/>
    </source>
</evidence>
<organism evidence="2 3">
    <name type="scientific">Thiomicrospira aerophila AL3</name>
    <dbReference type="NCBI Taxonomy" id="717772"/>
    <lineage>
        <taxon>Bacteria</taxon>
        <taxon>Pseudomonadati</taxon>
        <taxon>Pseudomonadota</taxon>
        <taxon>Gammaproteobacteria</taxon>
        <taxon>Thiotrichales</taxon>
        <taxon>Piscirickettsiaceae</taxon>
        <taxon>Thiomicrospira</taxon>
    </lineage>
</organism>
<dbReference type="InterPro" id="IPR000073">
    <property type="entry name" value="AB_hydrolase_1"/>
</dbReference>
<protein>
    <recommendedName>
        <fullName evidence="1">AB hydrolase-1 domain-containing protein</fullName>
    </recommendedName>
</protein>
<dbReference type="SUPFAM" id="SSF53474">
    <property type="entry name" value="alpha/beta-Hydrolases"/>
    <property type="match status" value="1"/>
</dbReference>
<dbReference type="Gene3D" id="3.40.50.1820">
    <property type="entry name" value="alpha/beta hydrolase"/>
    <property type="match status" value="1"/>
</dbReference>
<dbReference type="STRING" id="717772.THIAE_08055"/>
<reference evidence="2 3" key="1">
    <citation type="submission" date="2013-12" db="EMBL/GenBank/DDBJ databases">
        <authorList>
            <consortium name="DOE Joint Genome Institute"/>
            <person name="Kappler U."/>
            <person name="Huntemann M."/>
            <person name="Han J."/>
            <person name="Chen A."/>
            <person name="Kyrpides N."/>
            <person name="Mavromatis K."/>
            <person name="Markowitz V."/>
            <person name="Palaniappan K."/>
            <person name="Ivanova N."/>
            <person name="Schaumberg A."/>
            <person name="Pati A."/>
            <person name="Liolios K."/>
            <person name="Nordberg H.P."/>
            <person name="Cantor M.N."/>
            <person name="Hua S.X."/>
            <person name="Woyke T."/>
        </authorList>
    </citation>
    <scope>NUCLEOTIDE SEQUENCE [LARGE SCALE GENOMIC DNA]</scope>
    <source>
        <strain evidence="3">AL2</strain>
    </source>
</reference>
<dbReference type="KEGG" id="tao:THIAE_08055"/>
<dbReference type="OrthoDB" id="5781675at2"/>
<proteinExistence type="predicted"/>
<dbReference type="HOGENOM" id="CLU_979824_0_0_6"/>
<dbReference type="Pfam" id="PF12697">
    <property type="entry name" value="Abhydrolase_6"/>
    <property type="match status" value="1"/>
</dbReference>
<feature type="domain" description="AB hydrolase-1" evidence="1">
    <location>
        <begin position="52"/>
        <end position="270"/>
    </location>
</feature>
<dbReference type="eggNOG" id="COG1073">
    <property type="taxonomic scope" value="Bacteria"/>
</dbReference>
<dbReference type="RefSeq" id="WP_006460698.1">
    <property type="nucleotide sequence ID" value="NZ_CP007030.1"/>
</dbReference>
<gene>
    <name evidence="2" type="ORF">THIAE_08055</name>
</gene>
<dbReference type="AlphaFoldDB" id="W0DZD7"/>
<keyword evidence="3" id="KW-1185">Reference proteome</keyword>
<dbReference type="EMBL" id="CP007030">
    <property type="protein sequence ID" value="AHF02349.1"/>
    <property type="molecule type" value="Genomic_DNA"/>
</dbReference>
<evidence type="ECO:0000313" key="3">
    <source>
        <dbReference type="Proteomes" id="UP000005380"/>
    </source>
</evidence>
<dbReference type="InParanoid" id="W0DZD7"/>
<dbReference type="InterPro" id="IPR029058">
    <property type="entry name" value="AB_hydrolase_fold"/>
</dbReference>
<dbReference type="Proteomes" id="UP000005380">
    <property type="component" value="Chromosome"/>
</dbReference>
<evidence type="ECO:0000313" key="2">
    <source>
        <dbReference type="EMBL" id="AHF02349.1"/>
    </source>
</evidence>
<name>W0DZD7_9GAMM</name>
<sequence length="299" mass="33844">MAAKLRLVMIVLALWPVSQYAKANIVYLESQPGFFLQAKFVEPVVEDKNLAVLVLHGFLTTNNFHTINSLMAALNDQGIAALAPNLSYGISARQASMSCNSLHTHTLEDNRAEIDLWLDWLVEQGYRNIVLLGHSSGSQYIIFSQATEPHSAVVQLILTSMFYFGDEDIGTKQEDLQRARYLMLMDNPNPALFSLMFCEKDYFATPASFLSYIQLTRAQTAAYMQMIKVPVEVVMGGEDEILHKIKPGWLDEMRSAHANVQLIEGANHFFSSLYEFDLQERIADILKQVRERINNESDE</sequence>
<accession>W0DZD7</accession>